<evidence type="ECO:0000313" key="2">
    <source>
        <dbReference type="EMBL" id="QHU02106.1"/>
    </source>
</evidence>
<reference evidence="2" key="1">
    <citation type="journal article" date="2020" name="Nature">
        <title>Giant virus diversity and host interactions through global metagenomics.</title>
        <authorList>
            <person name="Schulz F."/>
            <person name="Roux S."/>
            <person name="Paez-Espino D."/>
            <person name="Jungbluth S."/>
            <person name="Walsh D.A."/>
            <person name="Denef V.J."/>
            <person name="McMahon K.D."/>
            <person name="Konstantinidis K.T."/>
            <person name="Eloe-Fadrosh E.A."/>
            <person name="Kyrpides N.C."/>
            <person name="Woyke T."/>
        </authorList>
    </citation>
    <scope>NUCLEOTIDE SEQUENCE</scope>
    <source>
        <strain evidence="2">GVMAG-M-3300025880-56</strain>
    </source>
</reference>
<organism evidence="2">
    <name type="scientific">viral metagenome</name>
    <dbReference type="NCBI Taxonomy" id="1070528"/>
    <lineage>
        <taxon>unclassified sequences</taxon>
        <taxon>metagenomes</taxon>
        <taxon>organismal metagenomes</taxon>
    </lineage>
</organism>
<dbReference type="EMBL" id="MN740354">
    <property type="protein sequence ID" value="QHU02106.1"/>
    <property type="molecule type" value="Genomic_DNA"/>
</dbReference>
<sequence>MMLYYAIVLFAILVGLYFYIEDKGTEHDYEHDYVMWALLAGLVCFLLYFIYKTNILATVMGKSKLSPCQARPHHPYANAEEMFAY</sequence>
<keyword evidence="1" id="KW-0812">Transmembrane</keyword>
<protein>
    <submittedName>
        <fullName evidence="2">Uncharacterized protein</fullName>
    </submittedName>
</protein>
<feature type="transmembrane region" description="Helical" evidence="1">
    <location>
        <begin position="5"/>
        <end position="21"/>
    </location>
</feature>
<proteinExistence type="predicted"/>
<keyword evidence="1" id="KW-0472">Membrane</keyword>
<accession>A0A6C0JBP4</accession>
<feature type="transmembrane region" description="Helical" evidence="1">
    <location>
        <begin position="33"/>
        <end position="51"/>
    </location>
</feature>
<dbReference type="AlphaFoldDB" id="A0A6C0JBP4"/>
<evidence type="ECO:0000256" key="1">
    <source>
        <dbReference type="SAM" id="Phobius"/>
    </source>
</evidence>
<keyword evidence="1" id="KW-1133">Transmembrane helix</keyword>
<name>A0A6C0JBP4_9ZZZZ</name>